<keyword evidence="8" id="KW-0350">Heme biosynthesis</keyword>
<evidence type="ECO:0000313" key="14">
    <source>
        <dbReference type="Proteomes" id="UP000237797"/>
    </source>
</evidence>
<dbReference type="GO" id="GO:0016491">
    <property type="term" value="F:oxidoreductase activity"/>
    <property type="evidence" value="ECO:0007669"/>
    <property type="project" value="UniProtKB-KW"/>
</dbReference>
<dbReference type="GO" id="GO:0046872">
    <property type="term" value="F:metal ion binding"/>
    <property type="evidence" value="ECO:0007669"/>
    <property type="project" value="UniProtKB-KW"/>
</dbReference>
<dbReference type="PANTHER" id="PTHR35457:SF1">
    <property type="entry name" value="HEME A SYNTHASE"/>
    <property type="match status" value="1"/>
</dbReference>
<feature type="transmembrane region" description="Helical" evidence="12">
    <location>
        <begin position="118"/>
        <end position="140"/>
    </location>
</feature>
<keyword evidence="9 12" id="KW-0472">Membrane</keyword>
<keyword evidence="14" id="KW-1185">Reference proteome</keyword>
<evidence type="ECO:0000256" key="3">
    <source>
        <dbReference type="ARBA" id="ARBA00022692"/>
    </source>
</evidence>
<keyword evidence="5 12" id="KW-1133">Transmembrane helix</keyword>
<proteinExistence type="predicted"/>
<evidence type="ECO:0000256" key="8">
    <source>
        <dbReference type="ARBA" id="ARBA00023133"/>
    </source>
</evidence>
<comment type="caution">
    <text evidence="13">The sequence shown here is derived from an EMBL/GenBank/DDBJ whole genome shotgun (WGS) entry which is preliminary data.</text>
</comment>
<feature type="transmembrane region" description="Helical" evidence="12">
    <location>
        <begin position="90"/>
        <end position="112"/>
    </location>
</feature>
<dbReference type="EMBL" id="PVNE01000018">
    <property type="protein sequence ID" value="PRX39968.1"/>
    <property type="molecule type" value="Genomic_DNA"/>
</dbReference>
<dbReference type="InterPro" id="IPR003780">
    <property type="entry name" value="COX15/CtaA_fam"/>
</dbReference>
<evidence type="ECO:0000256" key="10">
    <source>
        <dbReference type="ARBA" id="ARBA00023157"/>
    </source>
</evidence>
<evidence type="ECO:0000256" key="5">
    <source>
        <dbReference type="ARBA" id="ARBA00022989"/>
    </source>
</evidence>
<evidence type="ECO:0000256" key="7">
    <source>
        <dbReference type="ARBA" id="ARBA00023004"/>
    </source>
</evidence>
<feature type="transmembrane region" description="Helical" evidence="12">
    <location>
        <begin position="7"/>
        <end position="25"/>
    </location>
</feature>
<dbReference type="PANTHER" id="PTHR35457">
    <property type="entry name" value="HEME A SYNTHASE"/>
    <property type="match status" value="1"/>
</dbReference>
<feature type="transmembrane region" description="Helical" evidence="12">
    <location>
        <begin position="276"/>
        <end position="297"/>
    </location>
</feature>
<sequence>MRWLRPFALVTAAGLYLIVLMGALVTKTGSEDGCGNTWPFCNGEIFPTYATVETVIEYSHRIVSALVGLMVVILAVWAWRSFRKDGIIRLLASSGVFFIVLQGLLGAAAVVWDQSDAVMALHFGFSLLSFASVALLAVYISQAGRTEDRRLLTVPVSQRLSYAIWGLAVYTYLVVYTGAYVRHTGSMMGCGNSWPLCGGHLLPDFFSQAGIQLLHRYASGLCLIFTAWLLWVIVRLYRERREQYRDLYKAGWVALWLLILQALSGAAVVFTNIQLILALLHATFVCAYFTAVSYLCMRVGLPWKRKERHPERIGDPAATLR</sequence>
<dbReference type="GO" id="GO:0006784">
    <property type="term" value="P:heme A biosynthetic process"/>
    <property type="evidence" value="ECO:0007669"/>
    <property type="project" value="InterPro"/>
</dbReference>
<evidence type="ECO:0000256" key="6">
    <source>
        <dbReference type="ARBA" id="ARBA00023002"/>
    </source>
</evidence>
<feature type="transmembrane region" description="Helical" evidence="12">
    <location>
        <begin position="58"/>
        <end position="78"/>
    </location>
</feature>
<accession>A0A2T0LD93</accession>
<evidence type="ECO:0000256" key="11">
    <source>
        <dbReference type="ARBA" id="ARBA00023444"/>
    </source>
</evidence>
<comment type="pathway">
    <text evidence="11">Porphyrin-containing compound metabolism.</text>
</comment>
<evidence type="ECO:0000256" key="1">
    <source>
        <dbReference type="ARBA" id="ARBA00004141"/>
    </source>
</evidence>
<evidence type="ECO:0000256" key="2">
    <source>
        <dbReference type="ARBA" id="ARBA00022475"/>
    </source>
</evidence>
<comment type="subcellular location">
    <subcellularLocation>
        <location evidence="1">Membrane</location>
        <topology evidence="1">Multi-pass membrane protein</topology>
    </subcellularLocation>
</comment>
<keyword evidence="7" id="KW-0408">Iron</keyword>
<keyword evidence="4" id="KW-0479">Metal-binding</keyword>
<feature type="transmembrane region" description="Helical" evidence="12">
    <location>
        <begin position="160"/>
        <end position="179"/>
    </location>
</feature>
<name>A0A2T0LD93_9BACL</name>
<keyword evidence="3 12" id="KW-0812">Transmembrane</keyword>
<evidence type="ECO:0000256" key="4">
    <source>
        <dbReference type="ARBA" id="ARBA00022723"/>
    </source>
</evidence>
<protein>
    <submittedName>
        <fullName evidence="13">Cytochrome c oxidase assembly protein subunit 15</fullName>
    </submittedName>
</protein>
<feature type="transmembrane region" description="Helical" evidence="12">
    <location>
        <begin position="217"/>
        <end position="238"/>
    </location>
</feature>
<evidence type="ECO:0000313" key="13">
    <source>
        <dbReference type="EMBL" id="PRX39968.1"/>
    </source>
</evidence>
<dbReference type="OrthoDB" id="9816428at2"/>
<organism evidence="13 14">
    <name type="scientific">Planifilum fimeticola</name>
    <dbReference type="NCBI Taxonomy" id="201975"/>
    <lineage>
        <taxon>Bacteria</taxon>
        <taxon>Bacillati</taxon>
        <taxon>Bacillota</taxon>
        <taxon>Bacilli</taxon>
        <taxon>Bacillales</taxon>
        <taxon>Thermoactinomycetaceae</taxon>
        <taxon>Planifilum</taxon>
    </lineage>
</organism>
<evidence type="ECO:0000256" key="9">
    <source>
        <dbReference type="ARBA" id="ARBA00023136"/>
    </source>
</evidence>
<keyword evidence="2" id="KW-1003">Cell membrane</keyword>
<gene>
    <name evidence="13" type="ORF">CLV97_11843</name>
</gene>
<reference evidence="13 14" key="1">
    <citation type="submission" date="2018-03" db="EMBL/GenBank/DDBJ databases">
        <title>Genomic Encyclopedia of Archaeal and Bacterial Type Strains, Phase II (KMG-II): from individual species to whole genera.</title>
        <authorList>
            <person name="Goeker M."/>
        </authorList>
    </citation>
    <scope>NUCLEOTIDE SEQUENCE [LARGE SCALE GENOMIC DNA]</scope>
    <source>
        <strain evidence="13 14">DSM 44946</strain>
    </source>
</reference>
<evidence type="ECO:0000256" key="12">
    <source>
        <dbReference type="SAM" id="Phobius"/>
    </source>
</evidence>
<keyword evidence="6" id="KW-0560">Oxidoreductase</keyword>
<dbReference type="Pfam" id="PF02628">
    <property type="entry name" value="COX15-CtaA"/>
    <property type="match status" value="1"/>
</dbReference>
<dbReference type="Proteomes" id="UP000237797">
    <property type="component" value="Unassembled WGS sequence"/>
</dbReference>
<keyword evidence="10" id="KW-1015">Disulfide bond</keyword>
<dbReference type="RefSeq" id="WP_106345678.1">
    <property type="nucleotide sequence ID" value="NZ_PVNE01000018.1"/>
</dbReference>
<dbReference type="GO" id="GO:0016020">
    <property type="term" value="C:membrane"/>
    <property type="evidence" value="ECO:0007669"/>
    <property type="project" value="UniProtKB-SubCell"/>
</dbReference>
<feature type="transmembrane region" description="Helical" evidence="12">
    <location>
        <begin position="250"/>
        <end position="270"/>
    </location>
</feature>
<dbReference type="InterPro" id="IPR050450">
    <property type="entry name" value="COX15/CtaA_HemeA_synthase"/>
</dbReference>
<dbReference type="AlphaFoldDB" id="A0A2T0LD93"/>